<organism evidence="2 3">
    <name type="scientific">Ophiocordyceps australis</name>
    <dbReference type="NCBI Taxonomy" id="1399860"/>
    <lineage>
        <taxon>Eukaryota</taxon>
        <taxon>Fungi</taxon>
        <taxon>Dikarya</taxon>
        <taxon>Ascomycota</taxon>
        <taxon>Pezizomycotina</taxon>
        <taxon>Sordariomycetes</taxon>
        <taxon>Hypocreomycetidae</taxon>
        <taxon>Hypocreales</taxon>
        <taxon>Ophiocordycipitaceae</taxon>
        <taxon>Ophiocordyceps</taxon>
    </lineage>
</organism>
<evidence type="ECO:0000313" key="2">
    <source>
        <dbReference type="EMBL" id="PHH60337.1"/>
    </source>
</evidence>
<protein>
    <submittedName>
        <fullName evidence="2">Uncharacterized protein</fullName>
    </submittedName>
</protein>
<evidence type="ECO:0000313" key="3">
    <source>
        <dbReference type="Proteomes" id="UP000226192"/>
    </source>
</evidence>
<name>A0A2C5XV56_9HYPO</name>
<gene>
    <name evidence="2" type="ORF">CDD81_1822</name>
</gene>
<accession>A0A2C5XV56</accession>
<dbReference type="Proteomes" id="UP000226192">
    <property type="component" value="Unassembled WGS sequence"/>
</dbReference>
<comment type="caution">
    <text evidence="2">The sequence shown here is derived from an EMBL/GenBank/DDBJ whole genome shotgun (WGS) entry which is preliminary data.</text>
</comment>
<evidence type="ECO:0000256" key="1">
    <source>
        <dbReference type="SAM" id="MobiDB-lite"/>
    </source>
</evidence>
<sequence>MGEAGEAEVTSRKPRAGSDCRQPQLRAGPPSQIAGPGFGLRGVLYCRPAASDGGAGRCSAMVALVVRRCPGSEGFCPRTTMHRKKKKYDYTRSSVASLVSQAASSGTFAPLSP</sequence>
<feature type="region of interest" description="Disordered" evidence="1">
    <location>
        <begin position="1"/>
        <end position="37"/>
    </location>
</feature>
<dbReference type="EMBL" id="NJET01000151">
    <property type="protein sequence ID" value="PHH60337.1"/>
    <property type="molecule type" value="Genomic_DNA"/>
</dbReference>
<dbReference type="AlphaFoldDB" id="A0A2C5XV56"/>
<proteinExistence type="predicted"/>
<reference evidence="2 3" key="1">
    <citation type="submission" date="2017-06" db="EMBL/GenBank/DDBJ databases">
        <title>Ant-infecting Ophiocordyceps genomes reveal a high diversity of potential behavioral manipulation genes and a possible major role for enterotoxins.</title>
        <authorList>
            <person name="De Bekker C."/>
            <person name="Evans H.C."/>
            <person name="Brachmann A."/>
            <person name="Hughes D.P."/>
        </authorList>
    </citation>
    <scope>NUCLEOTIDE SEQUENCE [LARGE SCALE GENOMIC DNA]</scope>
    <source>
        <strain evidence="2 3">Map64</strain>
    </source>
</reference>
<keyword evidence="3" id="KW-1185">Reference proteome</keyword>